<dbReference type="AlphaFoldDB" id="A0A4Y1ZPP4"/>
<reference evidence="2 3" key="1">
    <citation type="journal article" date="2019" name="Sci. Rep.">
        <title>Orb-weaving spider Araneus ventricosus genome elucidates the spidroin gene catalogue.</title>
        <authorList>
            <person name="Kono N."/>
            <person name="Nakamura H."/>
            <person name="Ohtoshi R."/>
            <person name="Moran D.A.P."/>
            <person name="Shinohara A."/>
            <person name="Yoshida Y."/>
            <person name="Fujiwara M."/>
            <person name="Mori M."/>
            <person name="Tomita M."/>
            <person name="Arakawa K."/>
        </authorList>
    </citation>
    <scope>NUCLEOTIDE SEQUENCE [LARGE SCALE GENOMIC DNA]</scope>
</reference>
<keyword evidence="3" id="KW-1185">Reference proteome</keyword>
<evidence type="ECO:0000313" key="2">
    <source>
        <dbReference type="EMBL" id="GBL61948.1"/>
    </source>
</evidence>
<organism evidence="2 3">
    <name type="scientific">Araneus ventricosus</name>
    <name type="common">Orbweaver spider</name>
    <name type="synonym">Epeira ventricosa</name>
    <dbReference type="NCBI Taxonomy" id="182803"/>
    <lineage>
        <taxon>Eukaryota</taxon>
        <taxon>Metazoa</taxon>
        <taxon>Ecdysozoa</taxon>
        <taxon>Arthropoda</taxon>
        <taxon>Chelicerata</taxon>
        <taxon>Arachnida</taxon>
        <taxon>Araneae</taxon>
        <taxon>Araneomorphae</taxon>
        <taxon>Entelegynae</taxon>
        <taxon>Araneoidea</taxon>
        <taxon>Araneidae</taxon>
        <taxon>Araneus</taxon>
    </lineage>
</organism>
<name>A0A4Y1ZPP4_ARAVE</name>
<sequence>MTSTTPEMAPPLQTSTPQTRGRLAISIETTGKIHKSICFTDCPFFTKAHNHSRPTNSSQTFHISISSGEIDAGTTQLIPAPALSILIYDSVRSSAFHGIDDANSFQPKDSSARIELPHPTLYPRIRFGMVIQSRPRVLGNSEMLAEVLWPGMNIARD</sequence>
<gene>
    <name evidence="2" type="ORF">AVEN_239478_1</name>
</gene>
<accession>A0A4Y1ZPP4</accession>
<comment type="caution">
    <text evidence="2">The sequence shown here is derived from an EMBL/GenBank/DDBJ whole genome shotgun (WGS) entry which is preliminary data.</text>
</comment>
<protein>
    <submittedName>
        <fullName evidence="2">Uncharacterized protein</fullName>
    </submittedName>
</protein>
<evidence type="ECO:0000313" key="3">
    <source>
        <dbReference type="Proteomes" id="UP000499080"/>
    </source>
</evidence>
<dbReference type="EMBL" id="BGPR01076648">
    <property type="protein sequence ID" value="GBL61948.1"/>
    <property type="molecule type" value="Genomic_DNA"/>
</dbReference>
<dbReference type="Proteomes" id="UP000499080">
    <property type="component" value="Unassembled WGS sequence"/>
</dbReference>
<feature type="region of interest" description="Disordered" evidence="1">
    <location>
        <begin position="1"/>
        <end position="20"/>
    </location>
</feature>
<evidence type="ECO:0000256" key="1">
    <source>
        <dbReference type="SAM" id="MobiDB-lite"/>
    </source>
</evidence>
<feature type="compositionally biased region" description="Polar residues" evidence="1">
    <location>
        <begin position="1"/>
        <end position="19"/>
    </location>
</feature>
<proteinExistence type="predicted"/>